<name>K9UEI5_CHAP6</name>
<accession>K9UEI5</accession>
<dbReference type="HOGENOM" id="CLU_647015_0_0_3"/>
<dbReference type="KEGG" id="cmp:Cha6605_1951"/>
<keyword evidence="2" id="KW-1185">Reference proteome</keyword>
<dbReference type="RefSeq" id="WP_015159224.1">
    <property type="nucleotide sequence ID" value="NC_019697.1"/>
</dbReference>
<dbReference type="STRING" id="1173020.Cha6605_1951"/>
<evidence type="ECO:0008006" key="3">
    <source>
        <dbReference type="Google" id="ProtNLM"/>
    </source>
</evidence>
<dbReference type="Proteomes" id="UP000010366">
    <property type="component" value="Chromosome"/>
</dbReference>
<gene>
    <name evidence="1" type="ORF">Cha6605_1951</name>
</gene>
<reference evidence="1 2" key="1">
    <citation type="submission" date="2012-05" db="EMBL/GenBank/DDBJ databases">
        <title>Finished chromosome of genome of Chamaesiphon sp. PCC 6605.</title>
        <authorList>
            <consortium name="US DOE Joint Genome Institute"/>
            <person name="Gugger M."/>
            <person name="Coursin T."/>
            <person name="Rippka R."/>
            <person name="Tandeau De Marsac N."/>
            <person name="Huntemann M."/>
            <person name="Wei C.-L."/>
            <person name="Han J."/>
            <person name="Detter J.C."/>
            <person name="Han C."/>
            <person name="Tapia R."/>
            <person name="Chen A."/>
            <person name="Kyrpides N."/>
            <person name="Mavromatis K."/>
            <person name="Markowitz V."/>
            <person name="Szeto E."/>
            <person name="Ivanova N."/>
            <person name="Pagani I."/>
            <person name="Pati A."/>
            <person name="Goodwin L."/>
            <person name="Nordberg H.P."/>
            <person name="Cantor M.N."/>
            <person name="Hua S.X."/>
            <person name="Woyke T."/>
            <person name="Kerfeld C.A."/>
        </authorList>
    </citation>
    <scope>NUCLEOTIDE SEQUENCE [LARGE SCALE GENOMIC DNA]</scope>
    <source>
        <strain evidence="2">ATCC 27169 / PCC 6605</strain>
    </source>
</reference>
<dbReference type="PATRIC" id="fig|1173020.3.peg.2215"/>
<organism evidence="1 2">
    <name type="scientific">Chamaesiphon minutus (strain ATCC 27169 / PCC 6605)</name>
    <dbReference type="NCBI Taxonomy" id="1173020"/>
    <lineage>
        <taxon>Bacteria</taxon>
        <taxon>Bacillati</taxon>
        <taxon>Cyanobacteriota</taxon>
        <taxon>Cyanophyceae</taxon>
        <taxon>Gomontiellales</taxon>
        <taxon>Chamaesiphonaceae</taxon>
        <taxon>Chamaesiphon</taxon>
    </lineage>
</organism>
<sequence length="417" mass="47729">MTDLLSIVRQYKQDSESVYNTWFINNEDRLKAFRSIRRGVLNVTQDIKNGRFGNDFKGSSLEFVLTCITEQKQVFEGAAHPFYWKPKLRIPDIYETEVNKVAFGQFLESCLNTTKEEQLIKEIIKLSSRNIKGLGPSVANILYFLHPTILPPFNTAIVNGFNLLFNEKIKLGSWESYLRMREVMLQVNTQYRNELSTDLGAIAGLLFEIGANKLLIEGSSALDETQQSKVEKLLKKRHAEVMSEQQEIDVHTEMQYHLLKIGRALGYDVVVASNDRSKAYQDDKFSFICIPCLPKMEIDRDTFNTISLIDVLWLAKGTNQVIGAFEVEKSTSIYSGILRLSDLAVSCPHDLRTLFLVVPDRREQEVIRQLKRPSIEQQNVSMQYILFADLRQHCDAICKFGADHRAMTKIAKTALLD</sequence>
<proteinExistence type="predicted"/>
<dbReference type="AlphaFoldDB" id="K9UEI5"/>
<evidence type="ECO:0000313" key="1">
    <source>
        <dbReference type="EMBL" id="AFY93058.1"/>
    </source>
</evidence>
<protein>
    <recommendedName>
        <fullName evidence="3">Type II restriction enzyme</fullName>
    </recommendedName>
</protein>
<dbReference type="OrthoDB" id="441802at2"/>
<evidence type="ECO:0000313" key="2">
    <source>
        <dbReference type="Proteomes" id="UP000010366"/>
    </source>
</evidence>
<dbReference type="eggNOG" id="ENOG502Z7V8">
    <property type="taxonomic scope" value="Bacteria"/>
</dbReference>
<dbReference type="EMBL" id="CP003600">
    <property type="protein sequence ID" value="AFY93058.1"/>
    <property type="molecule type" value="Genomic_DNA"/>
</dbReference>